<dbReference type="PANTHER" id="PTHR44591">
    <property type="entry name" value="STRESS RESPONSE REGULATOR PROTEIN 1"/>
    <property type="match status" value="1"/>
</dbReference>
<dbReference type="PROSITE" id="PS50110">
    <property type="entry name" value="RESPONSE_REGULATORY"/>
    <property type="match status" value="1"/>
</dbReference>
<organism evidence="4 5">
    <name type="scientific">Arcicella aurantiaca</name>
    <dbReference type="NCBI Taxonomy" id="591202"/>
    <lineage>
        <taxon>Bacteria</taxon>
        <taxon>Pseudomonadati</taxon>
        <taxon>Bacteroidota</taxon>
        <taxon>Cytophagia</taxon>
        <taxon>Cytophagales</taxon>
        <taxon>Flectobacillaceae</taxon>
        <taxon>Arcicella</taxon>
    </lineage>
</organism>
<name>A0A316F003_9BACT</name>
<proteinExistence type="predicted"/>
<sequence length="86" mass="9865">MLIPNTTSMMKTLKTLIIDDEQKGHNLLNELVKRYCPDVEVLGLAESATEAIKLIRQLKPDFIFLDIQMPEVKGFEMVDIDFEIVL</sequence>
<evidence type="ECO:0000313" key="4">
    <source>
        <dbReference type="EMBL" id="PWK28896.1"/>
    </source>
</evidence>
<dbReference type="InterPro" id="IPR050595">
    <property type="entry name" value="Bact_response_regulator"/>
</dbReference>
<reference evidence="4 5" key="1">
    <citation type="submission" date="2018-05" db="EMBL/GenBank/DDBJ databases">
        <title>Genomic Encyclopedia of Archaeal and Bacterial Type Strains, Phase II (KMG-II): from individual species to whole genera.</title>
        <authorList>
            <person name="Goeker M."/>
        </authorList>
    </citation>
    <scope>NUCLEOTIDE SEQUENCE [LARGE SCALE GENOMIC DNA]</scope>
    <source>
        <strain evidence="4 5">DSM 22214</strain>
    </source>
</reference>
<comment type="caution">
    <text evidence="4">The sequence shown here is derived from an EMBL/GenBank/DDBJ whole genome shotgun (WGS) entry which is preliminary data.</text>
</comment>
<dbReference type="GO" id="GO:0000160">
    <property type="term" value="P:phosphorelay signal transduction system"/>
    <property type="evidence" value="ECO:0007669"/>
    <property type="project" value="InterPro"/>
</dbReference>
<dbReference type="EMBL" id="QGGO01000002">
    <property type="protein sequence ID" value="PWK28896.1"/>
    <property type="molecule type" value="Genomic_DNA"/>
</dbReference>
<dbReference type="Pfam" id="PF00072">
    <property type="entry name" value="Response_reg"/>
    <property type="match status" value="1"/>
</dbReference>
<dbReference type="PANTHER" id="PTHR44591:SF3">
    <property type="entry name" value="RESPONSE REGULATORY DOMAIN-CONTAINING PROTEIN"/>
    <property type="match status" value="1"/>
</dbReference>
<accession>A0A316F003</accession>
<keyword evidence="1 2" id="KW-0597">Phosphoprotein</keyword>
<dbReference type="InterPro" id="IPR011006">
    <property type="entry name" value="CheY-like_superfamily"/>
</dbReference>
<evidence type="ECO:0000256" key="1">
    <source>
        <dbReference type="ARBA" id="ARBA00022553"/>
    </source>
</evidence>
<dbReference type="Gene3D" id="3.40.50.2300">
    <property type="match status" value="1"/>
</dbReference>
<evidence type="ECO:0000256" key="2">
    <source>
        <dbReference type="PROSITE-ProRule" id="PRU00169"/>
    </source>
</evidence>
<feature type="domain" description="Response regulatory" evidence="3">
    <location>
        <begin position="14"/>
        <end position="86"/>
    </location>
</feature>
<protein>
    <submittedName>
        <fullName evidence="4">Two-component system LytT family response regulator</fullName>
    </submittedName>
</protein>
<evidence type="ECO:0000313" key="5">
    <source>
        <dbReference type="Proteomes" id="UP000245489"/>
    </source>
</evidence>
<dbReference type="SUPFAM" id="SSF52172">
    <property type="entry name" value="CheY-like"/>
    <property type="match status" value="1"/>
</dbReference>
<dbReference type="AlphaFoldDB" id="A0A316F003"/>
<evidence type="ECO:0000259" key="3">
    <source>
        <dbReference type="PROSITE" id="PS50110"/>
    </source>
</evidence>
<dbReference type="InterPro" id="IPR001789">
    <property type="entry name" value="Sig_transdc_resp-reg_receiver"/>
</dbReference>
<feature type="modified residue" description="4-aspartylphosphate" evidence="2">
    <location>
        <position position="66"/>
    </location>
</feature>
<gene>
    <name evidence="4" type="ORF">LV89_00449</name>
</gene>
<dbReference type="Proteomes" id="UP000245489">
    <property type="component" value="Unassembled WGS sequence"/>
</dbReference>
<keyword evidence="5" id="KW-1185">Reference proteome</keyword>